<reference evidence="1" key="2">
    <citation type="submission" date="2021-08" db="EMBL/GenBank/DDBJ databases">
        <authorList>
            <person name="Tani A."/>
            <person name="Ola A."/>
            <person name="Ogura Y."/>
            <person name="Katsura K."/>
            <person name="Hayashi T."/>
        </authorList>
    </citation>
    <scope>NUCLEOTIDE SEQUENCE</scope>
    <source>
        <strain evidence="1">KCTC 52305</strain>
    </source>
</reference>
<evidence type="ECO:0000313" key="2">
    <source>
        <dbReference type="Proteomes" id="UP001055167"/>
    </source>
</evidence>
<keyword evidence="2" id="KW-1185">Reference proteome</keyword>
<dbReference type="Proteomes" id="UP001055167">
    <property type="component" value="Unassembled WGS sequence"/>
</dbReference>
<dbReference type="Gene3D" id="3.40.50.150">
    <property type="entry name" value="Vaccinia Virus protein VP39"/>
    <property type="match status" value="1"/>
</dbReference>
<sequence>MGAAGGRVQGHYASEGIAARVLAASRAAKGECAPVTPEALASLDHFHGRGLKATQEMVALLAPRPGERILDIGGGIGGPARWIAARVGCQVTCLDLTLESCRAAAELTTQPRADRQNGVCRYPGSHVWRSTR</sequence>
<proteinExistence type="predicted"/>
<name>A0ABQ4R490_9HYPH</name>
<protein>
    <recommendedName>
        <fullName evidence="3">Methyltransferase domain-containing protein</fullName>
    </recommendedName>
</protein>
<dbReference type="EMBL" id="BPQH01000019">
    <property type="protein sequence ID" value="GJD52508.1"/>
    <property type="molecule type" value="Genomic_DNA"/>
</dbReference>
<dbReference type="SUPFAM" id="SSF53335">
    <property type="entry name" value="S-adenosyl-L-methionine-dependent methyltransferases"/>
    <property type="match status" value="1"/>
</dbReference>
<gene>
    <name evidence="1" type="ORF">OPKNFCMD_5274</name>
</gene>
<organism evidence="1 2">
    <name type="scientific">Methylobacterium crusticola</name>
    <dbReference type="NCBI Taxonomy" id="1697972"/>
    <lineage>
        <taxon>Bacteria</taxon>
        <taxon>Pseudomonadati</taxon>
        <taxon>Pseudomonadota</taxon>
        <taxon>Alphaproteobacteria</taxon>
        <taxon>Hyphomicrobiales</taxon>
        <taxon>Methylobacteriaceae</taxon>
        <taxon>Methylobacterium</taxon>
    </lineage>
</organism>
<comment type="caution">
    <text evidence="1">The sequence shown here is derived from an EMBL/GenBank/DDBJ whole genome shotgun (WGS) entry which is preliminary data.</text>
</comment>
<dbReference type="InterPro" id="IPR029063">
    <property type="entry name" value="SAM-dependent_MTases_sf"/>
</dbReference>
<reference evidence="1" key="1">
    <citation type="journal article" date="2021" name="Front. Microbiol.">
        <title>Comprehensive Comparative Genomics and Phenotyping of Methylobacterium Species.</title>
        <authorList>
            <person name="Alessa O."/>
            <person name="Ogura Y."/>
            <person name="Fujitani Y."/>
            <person name="Takami H."/>
            <person name="Hayashi T."/>
            <person name="Sahin N."/>
            <person name="Tani A."/>
        </authorList>
    </citation>
    <scope>NUCLEOTIDE SEQUENCE</scope>
    <source>
        <strain evidence="1">KCTC 52305</strain>
    </source>
</reference>
<dbReference type="RefSeq" id="WP_128565910.1">
    <property type="nucleotide sequence ID" value="NZ_BPQH01000019.1"/>
</dbReference>
<evidence type="ECO:0008006" key="3">
    <source>
        <dbReference type="Google" id="ProtNLM"/>
    </source>
</evidence>
<accession>A0ABQ4R490</accession>
<evidence type="ECO:0000313" key="1">
    <source>
        <dbReference type="EMBL" id="GJD52508.1"/>
    </source>
</evidence>